<dbReference type="InterPro" id="IPR018376">
    <property type="entry name" value="Enoyl-CoA_hyd/isom_CS"/>
</dbReference>
<dbReference type="PROSITE" id="PS00166">
    <property type="entry name" value="ENOYL_COA_HYDRATASE"/>
    <property type="match status" value="1"/>
</dbReference>
<accession>A0A2U1CQT8</accession>
<dbReference type="GO" id="GO:0016836">
    <property type="term" value="F:hydro-lyase activity"/>
    <property type="evidence" value="ECO:0007669"/>
    <property type="project" value="UniProtKB-ARBA"/>
</dbReference>
<dbReference type="EMBL" id="QEKO01000001">
    <property type="protein sequence ID" value="PVY68262.1"/>
    <property type="molecule type" value="Genomic_DNA"/>
</dbReference>
<dbReference type="Gene3D" id="3.90.226.10">
    <property type="entry name" value="2-enoyl-CoA Hydratase, Chain A, domain 1"/>
    <property type="match status" value="1"/>
</dbReference>
<dbReference type="GO" id="GO:0006635">
    <property type="term" value="P:fatty acid beta-oxidation"/>
    <property type="evidence" value="ECO:0007669"/>
    <property type="project" value="TreeGrafter"/>
</dbReference>
<dbReference type="SUPFAM" id="SSF52096">
    <property type="entry name" value="ClpP/crotonase"/>
    <property type="match status" value="1"/>
</dbReference>
<name>A0A2U1CQT8_9BURK</name>
<evidence type="ECO:0000256" key="2">
    <source>
        <dbReference type="ARBA" id="ARBA00023239"/>
    </source>
</evidence>
<dbReference type="InterPro" id="IPR029045">
    <property type="entry name" value="ClpP/crotonase-like_dom_sf"/>
</dbReference>
<dbReference type="InterPro" id="IPR001753">
    <property type="entry name" value="Enoyl-CoA_hydra/iso"/>
</dbReference>
<keyword evidence="5" id="KW-1185">Reference proteome</keyword>
<reference evidence="4 5" key="1">
    <citation type="submission" date="2018-04" db="EMBL/GenBank/DDBJ databases">
        <title>Genomic Encyclopedia of Type Strains, Phase IV (KMG-IV): sequencing the most valuable type-strain genomes for metagenomic binning, comparative biology and taxonomic classification.</title>
        <authorList>
            <person name="Goeker M."/>
        </authorList>
    </citation>
    <scope>NUCLEOTIDE SEQUENCE [LARGE SCALE GENOMIC DNA]</scope>
    <source>
        <strain evidence="4 5">DSM 10065</strain>
    </source>
</reference>
<protein>
    <submittedName>
        <fullName evidence="4">Short chain enoyl-CoA hydratase</fullName>
    </submittedName>
</protein>
<dbReference type="CDD" id="cd06558">
    <property type="entry name" value="crotonase-like"/>
    <property type="match status" value="1"/>
</dbReference>
<dbReference type="AlphaFoldDB" id="A0A2U1CQT8"/>
<gene>
    <name evidence="4" type="ORF">C7440_0655</name>
</gene>
<evidence type="ECO:0000313" key="4">
    <source>
        <dbReference type="EMBL" id="PVY68262.1"/>
    </source>
</evidence>
<organism evidence="4 5">
    <name type="scientific">Pusillimonas noertemannii</name>
    <dbReference type="NCBI Taxonomy" id="305977"/>
    <lineage>
        <taxon>Bacteria</taxon>
        <taxon>Pseudomonadati</taxon>
        <taxon>Pseudomonadota</taxon>
        <taxon>Betaproteobacteria</taxon>
        <taxon>Burkholderiales</taxon>
        <taxon>Alcaligenaceae</taxon>
        <taxon>Pusillimonas</taxon>
    </lineage>
</organism>
<dbReference type="InterPro" id="IPR014748">
    <property type="entry name" value="Enoyl-CoA_hydra_C"/>
</dbReference>
<dbReference type="Pfam" id="PF00378">
    <property type="entry name" value="ECH_1"/>
    <property type="match status" value="1"/>
</dbReference>
<comment type="caution">
    <text evidence="4">The sequence shown here is derived from an EMBL/GenBank/DDBJ whole genome shotgun (WGS) entry which is preliminary data.</text>
</comment>
<dbReference type="PANTHER" id="PTHR11941">
    <property type="entry name" value="ENOYL-COA HYDRATASE-RELATED"/>
    <property type="match status" value="1"/>
</dbReference>
<comment type="similarity">
    <text evidence="1 3">Belongs to the enoyl-CoA hydratase/isomerase family.</text>
</comment>
<dbReference type="RefSeq" id="WP_165832431.1">
    <property type="nucleotide sequence ID" value="NZ_JACCEX010000001.1"/>
</dbReference>
<dbReference type="PANTHER" id="PTHR11941:SF54">
    <property type="entry name" value="ENOYL-COA HYDRATASE, MITOCHONDRIAL"/>
    <property type="match status" value="1"/>
</dbReference>
<keyword evidence="2" id="KW-0456">Lyase</keyword>
<dbReference type="Gene3D" id="1.10.12.10">
    <property type="entry name" value="Lyase 2-enoyl-coa Hydratase, Chain A, domain 2"/>
    <property type="match status" value="1"/>
</dbReference>
<dbReference type="Proteomes" id="UP000246145">
    <property type="component" value="Unassembled WGS sequence"/>
</dbReference>
<sequence length="262" mass="29106">MDYETVAFDVRPDGIATMTLNRPDQLNCFTQKMFQEWADIVGRCAYDDNIRVLVITGSGRAFSSGVDITVLGSDKYNSAQFRYYYRQNHMGFDNLEALEKPVIAAINGICYGGGIELALSCDILLGADDSTYCLVENHIGCIPASGACNRMIHFVGLAKTKEMVINARPIDAHEAWRIGLLNQVVPAKDLLQEAYAYAERLLDNAPAAMGMGKHVINLCLNTDMHTGRYIERLGQSVLVLSQDHKEGMQAFKEKRKPKFTGK</sequence>
<evidence type="ECO:0000313" key="5">
    <source>
        <dbReference type="Proteomes" id="UP000246145"/>
    </source>
</evidence>
<dbReference type="FunFam" id="1.10.12.10:FF:000001">
    <property type="entry name" value="Probable enoyl-CoA hydratase, mitochondrial"/>
    <property type="match status" value="1"/>
</dbReference>
<evidence type="ECO:0000256" key="1">
    <source>
        <dbReference type="ARBA" id="ARBA00005254"/>
    </source>
</evidence>
<proteinExistence type="inferred from homology"/>
<evidence type="ECO:0000256" key="3">
    <source>
        <dbReference type="RuleBase" id="RU003707"/>
    </source>
</evidence>